<organism evidence="3 4">
    <name type="scientific">Pseudaquabacterium terrae</name>
    <dbReference type="NCBI Taxonomy" id="2732868"/>
    <lineage>
        <taxon>Bacteria</taxon>
        <taxon>Pseudomonadati</taxon>
        <taxon>Pseudomonadota</taxon>
        <taxon>Betaproteobacteria</taxon>
        <taxon>Burkholderiales</taxon>
        <taxon>Sphaerotilaceae</taxon>
        <taxon>Pseudaquabacterium</taxon>
    </lineage>
</organism>
<sequence>MIKTALKASGRSVAGLVSAFTVCAVAAAQPQAVGHVSLVIGAAHVVRADGARESLRRGASIMVGDRLETTANGHVHVRFVDNGAVSVRPESVLEVQSYKYDTQNPALNEVKLRLDQGTSRSISGAATEADKSRFRLNTPIAAIGVRGTDFIVQSDLSGVRATVADGAIVIGPLSADCTTGTLGPCAGEAARVLSAGMGGLMAEVRAGESRTRLVPAAGTVLATVSAKRDEANGQRPQGETLTYSVNDRTGADLLTIASDRRILDPNRPADLTAQLVWGRWTEGASPNDKIAVPEWAAAVGRHYTGIGNGDIGLFRANQTQPGNILSDSLNATAEFKLTRAYATYERGGKSEMASVDNGTLVIDFARRSFSTFLPLASASGGSAEVRAGGIVRSNGTFAVRDSEQLVAGVVSTDGKEAGYLFERSAAGGWFKGRTLWGVIGGR</sequence>
<proteinExistence type="predicted"/>
<keyword evidence="4" id="KW-1185">Reference proteome</keyword>
<gene>
    <name evidence="3" type="ORF">HLB44_07385</name>
</gene>
<dbReference type="InterPro" id="IPR006860">
    <property type="entry name" value="FecR"/>
</dbReference>
<dbReference type="RefSeq" id="WP_173121904.1">
    <property type="nucleotide sequence ID" value="NZ_JABRWJ010000002.1"/>
</dbReference>
<dbReference type="Proteomes" id="UP000737171">
    <property type="component" value="Unassembled WGS sequence"/>
</dbReference>
<evidence type="ECO:0000256" key="1">
    <source>
        <dbReference type="SAM" id="SignalP"/>
    </source>
</evidence>
<name>A0ABX2EDV7_9BURK</name>
<feature type="signal peptide" evidence="1">
    <location>
        <begin position="1"/>
        <end position="26"/>
    </location>
</feature>
<dbReference type="PANTHER" id="PTHR38731">
    <property type="entry name" value="LIPL45-RELATED LIPOPROTEIN-RELATED"/>
    <property type="match status" value="1"/>
</dbReference>
<evidence type="ECO:0000313" key="3">
    <source>
        <dbReference type="EMBL" id="NRF66801.1"/>
    </source>
</evidence>
<accession>A0ABX2EDV7</accession>
<protein>
    <submittedName>
        <fullName evidence="3">FecR domain-containing protein</fullName>
    </submittedName>
</protein>
<dbReference type="Gene3D" id="2.60.120.1440">
    <property type="match status" value="1"/>
</dbReference>
<dbReference type="PANTHER" id="PTHR38731:SF3">
    <property type="entry name" value="BLL6125 PROTEIN"/>
    <property type="match status" value="1"/>
</dbReference>
<dbReference type="Pfam" id="PF04773">
    <property type="entry name" value="FecR"/>
    <property type="match status" value="1"/>
</dbReference>
<dbReference type="EMBL" id="JABRWJ010000002">
    <property type="protein sequence ID" value="NRF66801.1"/>
    <property type="molecule type" value="Genomic_DNA"/>
</dbReference>
<evidence type="ECO:0000313" key="4">
    <source>
        <dbReference type="Proteomes" id="UP000737171"/>
    </source>
</evidence>
<keyword evidence="1" id="KW-0732">Signal</keyword>
<comment type="caution">
    <text evidence="3">The sequence shown here is derived from an EMBL/GenBank/DDBJ whole genome shotgun (WGS) entry which is preliminary data.</text>
</comment>
<feature type="chain" id="PRO_5045657797" evidence="1">
    <location>
        <begin position="27"/>
        <end position="442"/>
    </location>
</feature>
<feature type="domain" description="FecR protein" evidence="2">
    <location>
        <begin position="65"/>
        <end position="168"/>
    </location>
</feature>
<reference evidence="3 4" key="1">
    <citation type="submission" date="2020-05" db="EMBL/GenBank/DDBJ databases">
        <title>Aquincola sp. isolate from soil.</title>
        <authorList>
            <person name="Han J."/>
            <person name="Kim D.-U."/>
        </authorList>
    </citation>
    <scope>NUCLEOTIDE SEQUENCE [LARGE SCALE GENOMIC DNA]</scope>
    <source>
        <strain evidence="3 4">S2</strain>
    </source>
</reference>
<evidence type="ECO:0000259" key="2">
    <source>
        <dbReference type="Pfam" id="PF04773"/>
    </source>
</evidence>